<proteinExistence type="predicted"/>
<sequence length="97" mass="10771">MGKITAKQAPPLTLPASTTGEIGGHVRCNYFWKEPVFRSANTEKLSQRAAETCEERIDKIWIMLWQKRRIAVNGVTNHQAAIIYHKGPAYTGSSADG</sequence>
<protein>
    <submittedName>
        <fullName evidence="1">Uncharacterized protein</fullName>
    </submittedName>
</protein>
<dbReference type="AlphaFoldDB" id="A0AAV9VDL3"/>
<dbReference type="Proteomes" id="UP001373714">
    <property type="component" value="Unassembled WGS sequence"/>
</dbReference>
<dbReference type="EMBL" id="JAVHNS010000003">
    <property type="protein sequence ID" value="KAK6360060.1"/>
    <property type="molecule type" value="Genomic_DNA"/>
</dbReference>
<gene>
    <name evidence="1" type="ORF">TWF730_006214</name>
</gene>
<name>A0AAV9VDL3_9PEZI</name>
<evidence type="ECO:0000313" key="1">
    <source>
        <dbReference type="EMBL" id="KAK6360060.1"/>
    </source>
</evidence>
<organism evidence="1 2">
    <name type="scientific">Orbilia blumenaviensis</name>
    <dbReference type="NCBI Taxonomy" id="1796055"/>
    <lineage>
        <taxon>Eukaryota</taxon>
        <taxon>Fungi</taxon>
        <taxon>Dikarya</taxon>
        <taxon>Ascomycota</taxon>
        <taxon>Pezizomycotina</taxon>
        <taxon>Orbiliomycetes</taxon>
        <taxon>Orbiliales</taxon>
        <taxon>Orbiliaceae</taxon>
        <taxon>Orbilia</taxon>
    </lineage>
</organism>
<comment type="caution">
    <text evidence="1">The sequence shown here is derived from an EMBL/GenBank/DDBJ whole genome shotgun (WGS) entry which is preliminary data.</text>
</comment>
<reference evidence="1 2" key="1">
    <citation type="submission" date="2019-10" db="EMBL/GenBank/DDBJ databases">
        <authorList>
            <person name="Palmer J.M."/>
        </authorList>
    </citation>
    <scope>NUCLEOTIDE SEQUENCE [LARGE SCALE GENOMIC DNA]</scope>
    <source>
        <strain evidence="1 2">TWF730</strain>
    </source>
</reference>
<evidence type="ECO:0000313" key="2">
    <source>
        <dbReference type="Proteomes" id="UP001373714"/>
    </source>
</evidence>
<accession>A0AAV9VDL3</accession>
<keyword evidence="2" id="KW-1185">Reference proteome</keyword>